<feature type="transmembrane region" description="Helical" evidence="1">
    <location>
        <begin position="68"/>
        <end position="87"/>
    </location>
</feature>
<dbReference type="AlphaFoldDB" id="A0A317E6A1"/>
<keyword evidence="1" id="KW-0812">Transmembrane</keyword>
<evidence type="ECO:0000313" key="2">
    <source>
        <dbReference type="EMBL" id="PWR21736.1"/>
    </source>
</evidence>
<evidence type="ECO:0000256" key="1">
    <source>
        <dbReference type="SAM" id="Phobius"/>
    </source>
</evidence>
<proteinExistence type="predicted"/>
<dbReference type="OrthoDB" id="9809543at2"/>
<feature type="transmembrane region" description="Helical" evidence="1">
    <location>
        <begin position="263"/>
        <end position="281"/>
    </location>
</feature>
<gene>
    <name evidence="2" type="ORF">DKG75_06995</name>
</gene>
<dbReference type="RefSeq" id="WP_109920381.1">
    <property type="nucleotide sequence ID" value="NZ_QGLF01000002.1"/>
</dbReference>
<protein>
    <recommendedName>
        <fullName evidence="4">DUF2189 domain-containing protein</fullName>
    </recommendedName>
</protein>
<dbReference type="EMBL" id="QGLF01000002">
    <property type="protein sequence ID" value="PWR21736.1"/>
    <property type="molecule type" value="Genomic_DNA"/>
</dbReference>
<accession>A0A317E6A1</accession>
<name>A0A317E6A1_9PROT</name>
<organism evidence="2 3">
    <name type="scientific">Zavarzinia compransoris</name>
    <dbReference type="NCBI Taxonomy" id="1264899"/>
    <lineage>
        <taxon>Bacteria</taxon>
        <taxon>Pseudomonadati</taxon>
        <taxon>Pseudomonadota</taxon>
        <taxon>Alphaproteobacteria</taxon>
        <taxon>Rhodospirillales</taxon>
        <taxon>Zavarziniaceae</taxon>
        <taxon>Zavarzinia</taxon>
    </lineage>
</organism>
<dbReference type="InterPro" id="IPR018692">
    <property type="entry name" value="DUF2189"/>
</dbReference>
<keyword evidence="1" id="KW-0472">Membrane</keyword>
<keyword evidence="3" id="KW-1185">Reference proteome</keyword>
<dbReference type="Pfam" id="PF09955">
    <property type="entry name" value="DUF2189"/>
    <property type="match status" value="1"/>
</dbReference>
<dbReference type="Proteomes" id="UP000246077">
    <property type="component" value="Unassembled WGS sequence"/>
</dbReference>
<reference evidence="3" key="1">
    <citation type="submission" date="2018-05" db="EMBL/GenBank/DDBJ databases">
        <title>Zavarzinia sp. HR-AS.</title>
        <authorList>
            <person name="Lee Y."/>
            <person name="Jeon C.O."/>
        </authorList>
    </citation>
    <scope>NUCLEOTIDE SEQUENCE [LARGE SCALE GENOMIC DNA]</scope>
    <source>
        <strain evidence="3">DSM 1231</strain>
    </source>
</reference>
<sequence length="287" mass="30333">MTIRNPVEWGADFVSGAARAFGAAGHDIYREDADAALPLPAIRRLDLADLGTVLARGLRDFAACRTDVIFLCLVYPVIGLVLSRAAMEQALLPLVFPLAAGFALIGPLAGVGLYELSRQRETGGEVSWLGALHVLRSPSIVGIALLGLVLVGMFFAWQFAAVAIYDATLGPQPPASLAAFLHDVLNTRQGLIMTAIGLGVGFVFAVAVLTISVVSFPMMVDRHARVDVAVLTSLRAVATNPGVMAAWGLVVAGLLFLGSLPMFAGLVVVLPVLGHATWHLYRRMVGR</sequence>
<keyword evidence="1" id="KW-1133">Transmembrane helix</keyword>
<evidence type="ECO:0000313" key="3">
    <source>
        <dbReference type="Proteomes" id="UP000246077"/>
    </source>
</evidence>
<comment type="caution">
    <text evidence="2">The sequence shown here is derived from an EMBL/GenBank/DDBJ whole genome shotgun (WGS) entry which is preliminary data.</text>
</comment>
<feature type="transmembrane region" description="Helical" evidence="1">
    <location>
        <begin position="237"/>
        <end position="257"/>
    </location>
</feature>
<feature type="transmembrane region" description="Helical" evidence="1">
    <location>
        <begin position="140"/>
        <end position="165"/>
    </location>
</feature>
<feature type="transmembrane region" description="Helical" evidence="1">
    <location>
        <begin position="93"/>
        <end position="114"/>
    </location>
</feature>
<feature type="transmembrane region" description="Helical" evidence="1">
    <location>
        <begin position="191"/>
        <end position="216"/>
    </location>
</feature>
<evidence type="ECO:0008006" key="4">
    <source>
        <dbReference type="Google" id="ProtNLM"/>
    </source>
</evidence>